<dbReference type="EMBL" id="JAEVFJ010000034">
    <property type="protein sequence ID" value="KAH8091820.1"/>
    <property type="molecule type" value="Genomic_DNA"/>
</dbReference>
<evidence type="ECO:0008006" key="4">
    <source>
        <dbReference type="Google" id="ProtNLM"/>
    </source>
</evidence>
<evidence type="ECO:0000256" key="1">
    <source>
        <dbReference type="SAM" id="SignalP"/>
    </source>
</evidence>
<feature type="chain" id="PRO_5035450266" description="Secreted protein" evidence="1">
    <location>
        <begin position="23"/>
        <end position="70"/>
    </location>
</feature>
<gene>
    <name evidence="2" type="ORF">BXZ70DRAFT_952389</name>
</gene>
<organism evidence="2 3">
    <name type="scientific">Cristinia sonorae</name>
    <dbReference type="NCBI Taxonomy" id="1940300"/>
    <lineage>
        <taxon>Eukaryota</taxon>
        <taxon>Fungi</taxon>
        <taxon>Dikarya</taxon>
        <taxon>Basidiomycota</taxon>
        <taxon>Agaricomycotina</taxon>
        <taxon>Agaricomycetes</taxon>
        <taxon>Agaricomycetidae</taxon>
        <taxon>Agaricales</taxon>
        <taxon>Pleurotineae</taxon>
        <taxon>Stephanosporaceae</taxon>
        <taxon>Cristinia</taxon>
    </lineage>
</organism>
<proteinExistence type="predicted"/>
<sequence length="70" mass="7879">MPNALATLHVICMSRLAIMLWCERDQSSSSEKQYYQTTRRRRLGVRMACGAWGWGCSDELTTTAAQAPLV</sequence>
<dbReference type="AlphaFoldDB" id="A0A8K0XLW1"/>
<feature type="signal peptide" evidence="1">
    <location>
        <begin position="1"/>
        <end position="22"/>
    </location>
</feature>
<protein>
    <recommendedName>
        <fullName evidence="4">Secreted protein</fullName>
    </recommendedName>
</protein>
<keyword evidence="1" id="KW-0732">Signal</keyword>
<comment type="caution">
    <text evidence="2">The sequence shown here is derived from an EMBL/GenBank/DDBJ whole genome shotgun (WGS) entry which is preliminary data.</text>
</comment>
<evidence type="ECO:0000313" key="3">
    <source>
        <dbReference type="Proteomes" id="UP000813824"/>
    </source>
</evidence>
<accession>A0A8K0XLW1</accession>
<name>A0A8K0XLW1_9AGAR</name>
<dbReference type="Proteomes" id="UP000813824">
    <property type="component" value="Unassembled WGS sequence"/>
</dbReference>
<reference evidence="2" key="1">
    <citation type="journal article" date="2021" name="New Phytol.">
        <title>Evolutionary innovations through gain and loss of genes in the ectomycorrhizal Boletales.</title>
        <authorList>
            <person name="Wu G."/>
            <person name="Miyauchi S."/>
            <person name="Morin E."/>
            <person name="Kuo A."/>
            <person name="Drula E."/>
            <person name="Varga T."/>
            <person name="Kohler A."/>
            <person name="Feng B."/>
            <person name="Cao Y."/>
            <person name="Lipzen A."/>
            <person name="Daum C."/>
            <person name="Hundley H."/>
            <person name="Pangilinan J."/>
            <person name="Johnson J."/>
            <person name="Barry K."/>
            <person name="LaButti K."/>
            <person name="Ng V."/>
            <person name="Ahrendt S."/>
            <person name="Min B."/>
            <person name="Choi I.G."/>
            <person name="Park H."/>
            <person name="Plett J.M."/>
            <person name="Magnuson J."/>
            <person name="Spatafora J.W."/>
            <person name="Nagy L.G."/>
            <person name="Henrissat B."/>
            <person name="Grigoriev I.V."/>
            <person name="Yang Z.L."/>
            <person name="Xu J."/>
            <person name="Martin F.M."/>
        </authorList>
    </citation>
    <scope>NUCLEOTIDE SEQUENCE</scope>
    <source>
        <strain evidence="2">KKN 215</strain>
    </source>
</reference>
<keyword evidence="3" id="KW-1185">Reference proteome</keyword>
<evidence type="ECO:0000313" key="2">
    <source>
        <dbReference type="EMBL" id="KAH8091820.1"/>
    </source>
</evidence>